<sequence length="64" mass="7450">MRFGLKLLVVLVAITLLPLVLISSIILNTWHDELGKKTEENLTEMVKLKADYYNRDFSEMRNVI</sequence>
<gene>
    <name evidence="2" type="ORF">ENL31_00400</name>
</gene>
<dbReference type="Proteomes" id="UP000886130">
    <property type="component" value="Unassembled WGS sequence"/>
</dbReference>
<proteinExistence type="predicted"/>
<reference evidence="2" key="1">
    <citation type="journal article" date="2020" name="mSystems">
        <title>Genome- and Community-Level Interaction Insights into Carbon Utilization and Element Cycling Functions of Hydrothermarchaeota in Hydrothermal Sediment.</title>
        <authorList>
            <person name="Zhou Z."/>
            <person name="Liu Y."/>
            <person name="Xu W."/>
            <person name="Pan J."/>
            <person name="Luo Z.H."/>
            <person name="Li M."/>
        </authorList>
    </citation>
    <scope>NUCLEOTIDE SEQUENCE [LARGE SCALE GENOMIC DNA]</scope>
    <source>
        <strain evidence="2">HyVt-85</strain>
    </source>
</reference>
<evidence type="ECO:0000256" key="1">
    <source>
        <dbReference type="SAM" id="Phobius"/>
    </source>
</evidence>
<protein>
    <submittedName>
        <fullName evidence="2">Uncharacterized protein</fullName>
    </submittedName>
</protein>
<dbReference type="AlphaFoldDB" id="A0A7J3T9G1"/>
<organism evidence="2">
    <name type="scientific">Candidatus Aciduliprofundum boonei</name>
    <dbReference type="NCBI Taxonomy" id="379547"/>
    <lineage>
        <taxon>Archaea</taxon>
        <taxon>Methanobacteriati</taxon>
        <taxon>Thermoplasmatota</taxon>
        <taxon>DHVE2 group</taxon>
        <taxon>Candidatus Aciduliprofundum</taxon>
    </lineage>
</organism>
<comment type="caution">
    <text evidence="2">The sequence shown here is derived from an EMBL/GenBank/DDBJ whole genome shotgun (WGS) entry which is preliminary data.</text>
</comment>
<name>A0A7J3T9G1_9ARCH</name>
<feature type="transmembrane region" description="Helical" evidence="1">
    <location>
        <begin position="7"/>
        <end position="27"/>
    </location>
</feature>
<keyword evidence="1" id="KW-0812">Transmembrane</keyword>
<keyword evidence="1" id="KW-1133">Transmembrane helix</keyword>
<dbReference type="EMBL" id="DRTM01000031">
    <property type="protein sequence ID" value="HHE75571.1"/>
    <property type="molecule type" value="Genomic_DNA"/>
</dbReference>
<accession>A0A7J3T9G1</accession>
<keyword evidence="1" id="KW-0472">Membrane</keyword>
<evidence type="ECO:0000313" key="2">
    <source>
        <dbReference type="EMBL" id="HHE75571.1"/>
    </source>
</evidence>